<organism evidence="1 2">
    <name type="scientific">Physcomitrium patens</name>
    <name type="common">Spreading-leaved earth moss</name>
    <name type="synonym">Physcomitrella patens</name>
    <dbReference type="NCBI Taxonomy" id="3218"/>
    <lineage>
        <taxon>Eukaryota</taxon>
        <taxon>Viridiplantae</taxon>
        <taxon>Streptophyta</taxon>
        <taxon>Embryophyta</taxon>
        <taxon>Bryophyta</taxon>
        <taxon>Bryophytina</taxon>
        <taxon>Bryopsida</taxon>
        <taxon>Funariidae</taxon>
        <taxon>Funariales</taxon>
        <taxon>Funariaceae</taxon>
        <taxon>Physcomitrium</taxon>
    </lineage>
</organism>
<dbReference type="Proteomes" id="UP000006727">
    <property type="component" value="Chromosome 16"/>
</dbReference>
<sequence>MLCNDTRLVLEVIFICQEELELVGTCLRSIRRRLNPNHNETEEKRRLINHDFLILKIQPGEGPALYIKAEKLFGVDDEGSGQGIHISVEADEDDRTRAMLCRCGLHRIECGIGVRLDSLIAVLKKWNPYYDVKRDNCWDYARETTKLLLGACMEIVGSGHPKQKMLQRDLEQLETKLVKHHLVNTGLRVLNYVKAVGRRVIWGPRKSAG</sequence>
<gene>
    <name evidence="1" type="primary">LOC112293054</name>
</gene>
<dbReference type="OrthoDB" id="10465459at2759"/>
<dbReference type="AlphaFoldDB" id="A0A7I4B6L4"/>
<evidence type="ECO:0000313" key="1">
    <source>
        <dbReference type="EnsemblPlants" id="Pp3c16_20530V3.2"/>
    </source>
</evidence>
<evidence type="ECO:0000313" key="2">
    <source>
        <dbReference type="Proteomes" id="UP000006727"/>
    </source>
</evidence>
<name>A0A7I4B6L4_PHYPA</name>
<reference evidence="1 2" key="1">
    <citation type="journal article" date="2008" name="Science">
        <title>The Physcomitrella genome reveals evolutionary insights into the conquest of land by plants.</title>
        <authorList>
            <person name="Rensing S."/>
            <person name="Lang D."/>
            <person name="Zimmer A."/>
            <person name="Terry A."/>
            <person name="Salamov A."/>
            <person name="Shapiro H."/>
            <person name="Nishiyama T."/>
            <person name="Perroud P.-F."/>
            <person name="Lindquist E."/>
            <person name="Kamisugi Y."/>
            <person name="Tanahashi T."/>
            <person name="Sakakibara K."/>
            <person name="Fujita T."/>
            <person name="Oishi K."/>
            <person name="Shin-I T."/>
            <person name="Kuroki Y."/>
            <person name="Toyoda A."/>
            <person name="Suzuki Y."/>
            <person name="Hashimoto A."/>
            <person name="Yamaguchi K."/>
            <person name="Sugano A."/>
            <person name="Kohara Y."/>
            <person name="Fujiyama A."/>
            <person name="Anterola A."/>
            <person name="Aoki S."/>
            <person name="Ashton N."/>
            <person name="Barbazuk W.B."/>
            <person name="Barker E."/>
            <person name="Bennetzen J."/>
            <person name="Bezanilla M."/>
            <person name="Blankenship R."/>
            <person name="Cho S.H."/>
            <person name="Dutcher S."/>
            <person name="Estelle M."/>
            <person name="Fawcett J.A."/>
            <person name="Gundlach H."/>
            <person name="Hanada K."/>
            <person name="Heyl A."/>
            <person name="Hicks K.A."/>
            <person name="Hugh J."/>
            <person name="Lohr M."/>
            <person name="Mayer K."/>
            <person name="Melkozernov A."/>
            <person name="Murata T."/>
            <person name="Nelson D."/>
            <person name="Pils B."/>
            <person name="Prigge M."/>
            <person name="Reiss B."/>
            <person name="Renner T."/>
            <person name="Rombauts S."/>
            <person name="Rushton P."/>
            <person name="Sanderfoot A."/>
            <person name="Schween G."/>
            <person name="Shiu S.-H."/>
            <person name="Stueber K."/>
            <person name="Theodoulou F.L."/>
            <person name="Tu H."/>
            <person name="Van de Peer Y."/>
            <person name="Verrier P.J."/>
            <person name="Waters E."/>
            <person name="Wood A."/>
            <person name="Yang L."/>
            <person name="Cove D."/>
            <person name="Cuming A."/>
            <person name="Hasebe M."/>
            <person name="Lucas S."/>
            <person name="Mishler D.B."/>
            <person name="Reski R."/>
            <person name="Grigoriev I."/>
            <person name="Quatrano R.S."/>
            <person name="Boore J.L."/>
        </authorList>
    </citation>
    <scope>NUCLEOTIDE SEQUENCE [LARGE SCALE GENOMIC DNA]</scope>
    <source>
        <strain evidence="1 2">cv. Gransden 2004</strain>
    </source>
</reference>
<dbReference type="KEGG" id="ppp:112293054"/>
<keyword evidence="2" id="KW-1185">Reference proteome</keyword>
<protein>
    <submittedName>
        <fullName evidence="1">Uncharacterized protein</fullName>
    </submittedName>
</protein>
<dbReference type="RefSeq" id="XP_024397863.1">
    <property type="nucleotide sequence ID" value="XM_024542095.2"/>
</dbReference>
<dbReference type="EMBL" id="ABEU02000016">
    <property type="status" value="NOT_ANNOTATED_CDS"/>
    <property type="molecule type" value="Genomic_DNA"/>
</dbReference>
<reference evidence="1" key="3">
    <citation type="submission" date="2020-12" db="UniProtKB">
        <authorList>
            <consortium name="EnsemblPlants"/>
        </authorList>
    </citation>
    <scope>IDENTIFICATION</scope>
</reference>
<reference evidence="1 2" key="2">
    <citation type="journal article" date="2018" name="Plant J.">
        <title>The Physcomitrella patens chromosome-scale assembly reveals moss genome structure and evolution.</title>
        <authorList>
            <person name="Lang D."/>
            <person name="Ullrich K.K."/>
            <person name="Murat F."/>
            <person name="Fuchs J."/>
            <person name="Jenkins J."/>
            <person name="Haas F.B."/>
            <person name="Piednoel M."/>
            <person name="Gundlach H."/>
            <person name="Van Bel M."/>
            <person name="Meyberg R."/>
            <person name="Vives C."/>
            <person name="Morata J."/>
            <person name="Symeonidi A."/>
            <person name="Hiss M."/>
            <person name="Muchero W."/>
            <person name="Kamisugi Y."/>
            <person name="Saleh O."/>
            <person name="Blanc G."/>
            <person name="Decker E.L."/>
            <person name="van Gessel N."/>
            <person name="Grimwood J."/>
            <person name="Hayes R.D."/>
            <person name="Graham S.W."/>
            <person name="Gunter L.E."/>
            <person name="McDaniel S.F."/>
            <person name="Hoernstein S.N.W."/>
            <person name="Larsson A."/>
            <person name="Li F.W."/>
            <person name="Perroud P.F."/>
            <person name="Phillips J."/>
            <person name="Ranjan P."/>
            <person name="Rokshar D.S."/>
            <person name="Rothfels C.J."/>
            <person name="Schneider L."/>
            <person name="Shu S."/>
            <person name="Stevenson D.W."/>
            <person name="Thummler F."/>
            <person name="Tillich M."/>
            <person name="Villarreal Aguilar J.C."/>
            <person name="Widiez T."/>
            <person name="Wong G.K."/>
            <person name="Wymore A."/>
            <person name="Zhang Y."/>
            <person name="Zimmer A.D."/>
            <person name="Quatrano R.S."/>
            <person name="Mayer K.F.X."/>
            <person name="Goodstein D."/>
            <person name="Casacuberta J.M."/>
            <person name="Vandepoele K."/>
            <person name="Reski R."/>
            <person name="Cuming A.C."/>
            <person name="Tuskan G.A."/>
            <person name="Maumus F."/>
            <person name="Salse J."/>
            <person name="Schmutz J."/>
            <person name="Rensing S.A."/>
        </authorList>
    </citation>
    <scope>NUCLEOTIDE SEQUENCE [LARGE SCALE GENOMIC DNA]</scope>
    <source>
        <strain evidence="1 2">cv. Gransden 2004</strain>
    </source>
</reference>
<dbReference type="Gramene" id="Pp3c16_20530V3.2">
    <property type="protein sequence ID" value="Pp3c16_20530V3.2"/>
    <property type="gene ID" value="Pp3c16_20530"/>
</dbReference>
<proteinExistence type="predicted"/>
<accession>A0A7I4B6L4</accession>
<dbReference type="InParanoid" id="A0A7I4B6L4"/>
<dbReference type="GeneID" id="112293054"/>
<dbReference type="EnsemblPlants" id="Pp3c16_20530V3.2">
    <property type="protein sequence ID" value="Pp3c16_20530V3.2"/>
    <property type="gene ID" value="Pp3c16_20530"/>
</dbReference>